<protein>
    <submittedName>
        <fullName evidence="4">GNAT family N-acetyltransferase</fullName>
    </submittedName>
</protein>
<dbReference type="GO" id="GO:0016747">
    <property type="term" value="F:acyltransferase activity, transferring groups other than amino-acyl groups"/>
    <property type="evidence" value="ECO:0007669"/>
    <property type="project" value="InterPro"/>
</dbReference>
<dbReference type="Proteomes" id="UP000215483">
    <property type="component" value="Unassembled WGS sequence"/>
</dbReference>
<proteinExistence type="predicted"/>
<dbReference type="OrthoDB" id="9799092at2"/>
<dbReference type="Pfam" id="PF00583">
    <property type="entry name" value="Acetyltransf_1"/>
    <property type="match status" value="1"/>
</dbReference>
<sequence length="160" mass="17501">MSDQRHVVVVRKAEHADVDSLVACSRALFAEDAGTRDPSINVDWPREHGPQRFTAGIDDPDRLLLVADRDGEVVGHLTGVVAEGSAMKPVRVASLVSMYVQPAHRREQIGGRLIGEFTAWAKERGAQVAEVTAYSSNTEAIRFYERNGFASKSVTLEIAL</sequence>
<dbReference type="EMBL" id="MCGQ01000042">
    <property type="protein sequence ID" value="OXY89637.1"/>
    <property type="molecule type" value="Genomic_DNA"/>
</dbReference>
<dbReference type="InterPro" id="IPR050832">
    <property type="entry name" value="Bact_Acetyltransf"/>
</dbReference>
<name>A0A233S1W1_STRDA</name>
<evidence type="ECO:0000256" key="1">
    <source>
        <dbReference type="ARBA" id="ARBA00022679"/>
    </source>
</evidence>
<accession>A0A233S1W1</accession>
<keyword evidence="5" id="KW-1185">Reference proteome</keyword>
<evidence type="ECO:0000313" key="4">
    <source>
        <dbReference type="EMBL" id="OXY89637.1"/>
    </source>
</evidence>
<comment type="caution">
    <text evidence="4">The sequence shown here is derived from an EMBL/GenBank/DDBJ whole genome shotgun (WGS) entry which is preliminary data.</text>
</comment>
<keyword evidence="1 4" id="KW-0808">Transferase</keyword>
<reference evidence="4 5" key="1">
    <citation type="submission" date="2016-07" db="EMBL/GenBank/DDBJ databases">
        <title>Draft genome of Streptomyces diastatochromogenes.</title>
        <authorList>
            <person name="Podduturi R."/>
            <person name="Lukassen M.B."/>
            <person name="Clausen N."/>
            <person name="Nielsen J.L."/>
            <person name="Jorgensen N.O."/>
        </authorList>
    </citation>
    <scope>NUCLEOTIDE SEQUENCE [LARGE SCALE GENOMIC DNA]</scope>
    <source>
        <strain evidence="4 5">DSM 40608</strain>
    </source>
</reference>
<dbReference type="AlphaFoldDB" id="A0A233S1W1"/>
<dbReference type="InterPro" id="IPR000182">
    <property type="entry name" value="GNAT_dom"/>
</dbReference>
<dbReference type="CDD" id="cd04301">
    <property type="entry name" value="NAT_SF"/>
    <property type="match status" value="1"/>
</dbReference>
<feature type="domain" description="N-acetyltransferase" evidence="3">
    <location>
        <begin position="8"/>
        <end position="160"/>
    </location>
</feature>
<dbReference type="Gene3D" id="3.40.630.30">
    <property type="match status" value="1"/>
</dbReference>
<gene>
    <name evidence="4" type="ORF">BEK98_37090</name>
</gene>
<evidence type="ECO:0000313" key="5">
    <source>
        <dbReference type="Proteomes" id="UP000215483"/>
    </source>
</evidence>
<dbReference type="SUPFAM" id="SSF55729">
    <property type="entry name" value="Acyl-CoA N-acyltransferases (Nat)"/>
    <property type="match status" value="1"/>
</dbReference>
<dbReference type="PANTHER" id="PTHR43877">
    <property type="entry name" value="AMINOALKYLPHOSPHONATE N-ACETYLTRANSFERASE-RELATED-RELATED"/>
    <property type="match status" value="1"/>
</dbReference>
<evidence type="ECO:0000259" key="3">
    <source>
        <dbReference type="PROSITE" id="PS51186"/>
    </source>
</evidence>
<evidence type="ECO:0000256" key="2">
    <source>
        <dbReference type="ARBA" id="ARBA00023315"/>
    </source>
</evidence>
<organism evidence="4 5">
    <name type="scientific">Streptomyces diastatochromogenes</name>
    <dbReference type="NCBI Taxonomy" id="42236"/>
    <lineage>
        <taxon>Bacteria</taxon>
        <taxon>Bacillati</taxon>
        <taxon>Actinomycetota</taxon>
        <taxon>Actinomycetes</taxon>
        <taxon>Kitasatosporales</taxon>
        <taxon>Streptomycetaceae</taxon>
        <taxon>Streptomyces</taxon>
    </lineage>
</organism>
<dbReference type="PROSITE" id="PS51186">
    <property type="entry name" value="GNAT"/>
    <property type="match status" value="1"/>
</dbReference>
<dbReference type="InterPro" id="IPR016181">
    <property type="entry name" value="Acyl_CoA_acyltransferase"/>
</dbReference>
<dbReference type="RefSeq" id="WP_094221319.1">
    <property type="nucleotide sequence ID" value="NZ_MCGQ01000042.1"/>
</dbReference>
<keyword evidence="2" id="KW-0012">Acyltransferase</keyword>